<sequence length="103" mass="11848">MSQLSKALVQGMEPAEKIDILISFTDITSEDNKIALHRHYVNGWPITTAAESRGLDESNFRKTAKTLENAAVRLERYKEIEWERWGYKSPFLTGELAHRKEAL</sequence>
<keyword evidence="2" id="KW-0804">Transcription</keyword>
<organism evidence="3 4">
    <name type="scientific">Shewanella electrica</name>
    <dbReference type="NCBI Taxonomy" id="515560"/>
    <lineage>
        <taxon>Bacteria</taxon>
        <taxon>Pseudomonadati</taxon>
        <taxon>Pseudomonadota</taxon>
        <taxon>Gammaproteobacteria</taxon>
        <taxon>Alteromonadales</taxon>
        <taxon>Shewanellaceae</taxon>
        <taxon>Shewanella</taxon>
    </lineage>
</organism>
<dbReference type="Gene3D" id="1.10.10.2690">
    <property type="match status" value="1"/>
</dbReference>
<dbReference type="InterPro" id="IPR053721">
    <property type="entry name" value="Fimbrial_Adhesin_Reg"/>
</dbReference>
<proteinExistence type="predicted"/>
<evidence type="ECO:0000256" key="2">
    <source>
        <dbReference type="ARBA" id="ARBA00023163"/>
    </source>
</evidence>
<evidence type="ECO:0000313" key="4">
    <source>
        <dbReference type="Proteomes" id="UP001201549"/>
    </source>
</evidence>
<evidence type="ECO:0000313" key="3">
    <source>
        <dbReference type="EMBL" id="MCS4558499.1"/>
    </source>
</evidence>
<reference evidence="3 4" key="1">
    <citation type="submission" date="2022-02" db="EMBL/GenBank/DDBJ databases">
        <authorList>
            <person name="Zhuang L."/>
        </authorList>
    </citation>
    <scope>NUCLEOTIDE SEQUENCE [LARGE SCALE GENOMIC DNA]</scope>
    <source>
        <strain evidence="3 4">C32</strain>
    </source>
</reference>
<evidence type="ECO:0000256" key="1">
    <source>
        <dbReference type="ARBA" id="ARBA00023015"/>
    </source>
</evidence>
<dbReference type="RefSeq" id="WP_238898318.1">
    <property type="nucleotide sequence ID" value="NZ_JAKOGG010000022.1"/>
</dbReference>
<reference evidence="4" key="2">
    <citation type="submission" date="2023-07" db="EMBL/GenBank/DDBJ databases">
        <title>Shewanella mangrovi sp. nov., an acetaldehyde- degrading bacterium isolated from mangrove sediment.</title>
        <authorList>
            <person name="Liu Y."/>
        </authorList>
    </citation>
    <scope>NUCLEOTIDE SEQUENCE [LARGE SCALE GENOMIC DNA]</scope>
    <source>
        <strain evidence="4">C32</strain>
    </source>
</reference>
<comment type="caution">
    <text evidence="3">The sequence shown here is derived from an EMBL/GenBank/DDBJ whole genome shotgun (WGS) entry which is preliminary data.</text>
</comment>
<protein>
    <submittedName>
        <fullName evidence="3">Uncharacterized protein</fullName>
    </submittedName>
</protein>
<keyword evidence="1" id="KW-0805">Transcription regulation</keyword>
<name>A0ABT2FTE8_9GAMM</name>
<accession>A0ABT2FTE8</accession>
<dbReference type="Proteomes" id="UP001201549">
    <property type="component" value="Unassembled WGS sequence"/>
</dbReference>
<dbReference type="EMBL" id="JAKOGG010000022">
    <property type="protein sequence ID" value="MCS4558499.1"/>
    <property type="molecule type" value="Genomic_DNA"/>
</dbReference>
<keyword evidence="4" id="KW-1185">Reference proteome</keyword>
<gene>
    <name evidence="3" type="ORF">L9G74_18855</name>
</gene>